<feature type="compositionally biased region" description="Low complexity" evidence="1">
    <location>
        <begin position="21"/>
        <end position="35"/>
    </location>
</feature>
<proteinExistence type="evidence at transcript level"/>
<name>M1J7S9_PHLPP</name>
<dbReference type="EMBL" id="JQ988875">
    <property type="protein sequence ID" value="AGE83084.1"/>
    <property type="molecule type" value="mRNA"/>
</dbReference>
<feature type="signal peptide" evidence="2">
    <location>
        <begin position="1"/>
        <end position="22"/>
    </location>
</feature>
<keyword evidence="2" id="KW-0732">Signal</keyword>
<protein>
    <submittedName>
        <fullName evidence="3">SP2.5</fullName>
    </submittedName>
</protein>
<evidence type="ECO:0000256" key="1">
    <source>
        <dbReference type="SAM" id="MobiDB-lite"/>
    </source>
</evidence>
<dbReference type="AlphaFoldDB" id="M1J7S9"/>
<sequence length="50" mass="5599">MKYFNLFYILVIILSLSLISSGKQPEKSQTTQKASTTKKRPNLSVVSPLV</sequence>
<accession>M1J7S9</accession>
<evidence type="ECO:0000256" key="2">
    <source>
        <dbReference type="SAM" id="SignalP"/>
    </source>
</evidence>
<evidence type="ECO:0000313" key="3">
    <source>
        <dbReference type="EMBL" id="AGE83084.1"/>
    </source>
</evidence>
<organism evidence="3">
    <name type="scientific">Phlebotomus papatasi</name>
    <name type="common">Sandfly</name>
    <dbReference type="NCBI Taxonomy" id="29031"/>
    <lineage>
        <taxon>Eukaryota</taxon>
        <taxon>Metazoa</taxon>
        <taxon>Ecdysozoa</taxon>
        <taxon>Arthropoda</taxon>
        <taxon>Hexapoda</taxon>
        <taxon>Insecta</taxon>
        <taxon>Pterygota</taxon>
        <taxon>Neoptera</taxon>
        <taxon>Endopterygota</taxon>
        <taxon>Diptera</taxon>
        <taxon>Nematocera</taxon>
        <taxon>Psychodoidea</taxon>
        <taxon>Psychodidae</taxon>
        <taxon>Phlebotomus</taxon>
        <taxon>Phlebotomus</taxon>
    </lineage>
</organism>
<feature type="chain" id="PRO_5004015419" evidence="2">
    <location>
        <begin position="23"/>
        <end position="50"/>
    </location>
</feature>
<feature type="region of interest" description="Disordered" evidence="1">
    <location>
        <begin position="21"/>
        <end position="50"/>
    </location>
</feature>
<reference evidence="3" key="1">
    <citation type="journal article" date="2012" name="PLoS ONE">
        <title>Updating the salivary gland transcriptome of Phlebotomus papatasi (Tunisian strain): the search for sand fly-secreted immunogenic proteins for humans.</title>
        <authorList>
            <person name="Abdeladhim M."/>
            <person name="Jochim R.C."/>
            <person name="Ben Ahmed M."/>
            <person name="Zhioua E."/>
            <person name="Chelbi I."/>
            <person name="Cherni S."/>
            <person name="Louzir H."/>
            <person name="Ribeiro J.M."/>
            <person name="Valenzuela J.G."/>
        </authorList>
    </citation>
    <scope>NUCLEOTIDE SEQUENCE</scope>
    <source>
        <tissue evidence="3">Salivary gland</tissue>
    </source>
</reference>